<dbReference type="InterPro" id="IPR026983">
    <property type="entry name" value="DHC"/>
</dbReference>
<dbReference type="Gene3D" id="1.20.920.30">
    <property type="match status" value="1"/>
</dbReference>
<keyword evidence="3" id="KW-1185">Reference proteome</keyword>
<dbReference type="Proteomes" id="UP001163046">
    <property type="component" value="Unassembled WGS sequence"/>
</dbReference>
<dbReference type="GO" id="GO:0045505">
    <property type="term" value="F:dynein intermediate chain binding"/>
    <property type="evidence" value="ECO:0007669"/>
    <property type="project" value="InterPro"/>
</dbReference>
<evidence type="ECO:0000259" key="1">
    <source>
        <dbReference type="Pfam" id="PF22597"/>
    </source>
</evidence>
<accession>A0A9X0CNB7</accession>
<evidence type="ECO:0000313" key="2">
    <source>
        <dbReference type="EMBL" id="KAJ7369416.1"/>
    </source>
</evidence>
<evidence type="ECO:0000313" key="3">
    <source>
        <dbReference type="Proteomes" id="UP001163046"/>
    </source>
</evidence>
<dbReference type="GO" id="GO:0007018">
    <property type="term" value="P:microtubule-based movement"/>
    <property type="evidence" value="ECO:0007669"/>
    <property type="project" value="InterPro"/>
</dbReference>
<reference evidence="2" key="1">
    <citation type="submission" date="2023-01" db="EMBL/GenBank/DDBJ databases">
        <title>Genome assembly of the deep-sea coral Lophelia pertusa.</title>
        <authorList>
            <person name="Herrera S."/>
            <person name="Cordes E."/>
        </authorList>
    </citation>
    <scope>NUCLEOTIDE SEQUENCE</scope>
    <source>
        <strain evidence="2">USNM1676648</strain>
        <tissue evidence="2">Polyp</tissue>
    </source>
</reference>
<dbReference type="EMBL" id="MU826985">
    <property type="protein sequence ID" value="KAJ7369416.1"/>
    <property type="molecule type" value="Genomic_DNA"/>
</dbReference>
<dbReference type="Pfam" id="PF22597">
    <property type="entry name" value="DYN_lid"/>
    <property type="match status" value="1"/>
</dbReference>
<dbReference type="GO" id="GO:0051959">
    <property type="term" value="F:dynein light intermediate chain binding"/>
    <property type="evidence" value="ECO:0007669"/>
    <property type="project" value="InterPro"/>
</dbReference>
<feature type="domain" description="Dynein 2 heavy chain 1 cytoplasmic ATPase lid" evidence="1">
    <location>
        <begin position="86"/>
        <end position="181"/>
    </location>
</feature>
<dbReference type="FunFam" id="1.20.920.30:FF:000002">
    <property type="entry name" value="Dynein axonemal heavy chain 3"/>
    <property type="match status" value="1"/>
</dbReference>
<dbReference type="Pfam" id="PF12775">
    <property type="entry name" value="AAA_7"/>
    <property type="match status" value="1"/>
</dbReference>
<dbReference type="InterPro" id="IPR027417">
    <property type="entry name" value="P-loop_NTPase"/>
</dbReference>
<dbReference type="OrthoDB" id="5593012at2759"/>
<name>A0A9X0CNB7_9CNID</name>
<dbReference type="AlphaFoldDB" id="A0A9X0CNB7"/>
<organism evidence="2 3">
    <name type="scientific">Desmophyllum pertusum</name>
    <dbReference type="NCBI Taxonomy" id="174260"/>
    <lineage>
        <taxon>Eukaryota</taxon>
        <taxon>Metazoa</taxon>
        <taxon>Cnidaria</taxon>
        <taxon>Anthozoa</taxon>
        <taxon>Hexacorallia</taxon>
        <taxon>Scleractinia</taxon>
        <taxon>Caryophylliina</taxon>
        <taxon>Caryophylliidae</taxon>
        <taxon>Desmophyllum</taxon>
    </lineage>
</organism>
<dbReference type="Gene3D" id="3.40.50.300">
    <property type="entry name" value="P-loop containing nucleotide triphosphate hydrolases"/>
    <property type="match status" value="1"/>
</dbReference>
<dbReference type="PANTHER" id="PTHR22878:SF68">
    <property type="entry name" value="DYNEIN HEAVY CHAIN 6, AXONEMAL-LIKE"/>
    <property type="match status" value="1"/>
</dbReference>
<sequence>MIIFVDDLNMPKLDTYGAQPPIELLRQYQDMTICAACAPPGGGRNPVTPRFLRHFSMFSIPSSAETHSQAYIQGKSIVSGFLVDFPQDVRNCADAIVGASVEIYVRMSTDLLPTPAKSHYVLQPERFIQMHSRFITLLHPTPKGVLQADPGVIRDAGQIFRLFCHEAQRVFHDRLINKEDKRYFNTIMSEMAQKHFSQNIEATKFETTPILFGDFMKMGADPTDRIYEELADITKVKSLLTDYLDDYNMNSSKEMKLSILHGCNRTRLKNCSHGSFKTAWLTRCLLVRSEQEKQSLTR</sequence>
<gene>
    <name evidence="2" type="primary">DNAH6_10</name>
    <name evidence="2" type="ORF">OS493_039158</name>
</gene>
<dbReference type="GO" id="GO:0030286">
    <property type="term" value="C:dynein complex"/>
    <property type="evidence" value="ECO:0007669"/>
    <property type="project" value="InterPro"/>
</dbReference>
<comment type="caution">
    <text evidence="2">The sequence shown here is derived from an EMBL/GenBank/DDBJ whole genome shotgun (WGS) entry which is preliminary data.</text>
</comment>
<dbReference type="PANTHER" id="PTHR22878">
    <property type="entry name" value="DYNEIN HEAVY CHAIN 6, AXONEMAL-LIKE-RELATED"/>
    <property type="match status" value="1"/>
</dbReference>
<protein>
    <submittedName>
        <fullName evidence="2">Dynein heavy chain 6, axonemal</fullName>
    </submittedName>
</protein>
<dbReference type="InterPro" id="IPR054354">
    <property type="entry name" value="DYNC2H1-like_lid"/>
</dbReference>
<proteinExistence type="predicted"/>